<proteinExistence type="inferred from homology"/>
<evidence type="ECO:0000256" key="1">
    <source>
        <dbReference type="ARBA" id="ARBA00007228"/>
    </source>
</evidence>
<dbReference type="PANTHER" id="PTHR43191">
    <property type="entry name" value="RRNA METHYLTRANSFERASE 3"/>
    <property type="match status" value="1"/>
</dbReference>
<keyword evidence="3 5" id="KW-0808">Transferase</keyword>
<dbReference type="CDD" id="cd18095">
    <property type="entry name" value="SpoU-like_rRNA-MTase"/>
    <property type="match status" value="1"/>
</dbReference>
<keyword evidence="2 5" id="KW-0489">Methyltransferase</keyword>
<dbReference type="AlphaFoldDB" id="A0A1I5W7Q9"/>
<dbReference type="Pfam" id="PF22435">
    <property type="entry name" value="MRM3-like_sub_bind"/>
    <property type="match status" value="1"/>
</dbReference>
<dbReference type="InterPro" id="IPR013123">
    <property type="entry name" value="SpoU_subst-bd"/>
</dbReference>
<dbReference type="SUPFAM" id="SSF75217">
    <property type="entry name" value="alpha/beta knot"/>
    <property type="match status" value="1"/>
</dbReference>
<accession>A0A1I5W7Q9</accession>
<name>A0A1I5W7Q9_9LACT</name>
<dbReference type="Proteomes" id="UP000199136">
    <property type="component" value="Unassembled WGS sequence"/>
</dbReference>
<dbReference type="SUPFAM" id="SSF55315">
    <property type="entry name" value="L30e-like"/>
    <property type="match status" value="1"/>
</dbReference>
<dbReference type="PANTHER" id="PTHR43191:SF2">
    <property type="entry name" value="RRNA METHYLTRANSFERASE 3, MITOCHONDRIAL"/>
    <property type="match status" value="1"/>
</dbReference>
<dbReference type="InterPro" id="IPR001537">
    <property type="entry name" value="SpoU_MeTrfase"/>
</dbReference>
<evidence type="ECO:0000313" key="5">
    <source>
        <dbReference type="EMBL" id="SFQ15266.1"/>
    </source>
</evidence>
<dbReference type="InterPro" id="IPR051259">
    <property type="entry name" value="rRNA_Methyltransferase"/>
</dbReference>
<keyword evidence="6" id="KW-1185">Reference proteome</keyword>
<evidence type="ECO:0000256" key="3">
    <source>
        <dbReference type="ARBA" id="ARBA00022679"/>
    </source>
</evidence>
<evidence type="ECO:0000259" key="4">
    <source>
        <dbReference type="SMART" id="SM00967"/>
    </source>
</evidence>
<dbReference type="GO" id="GO:0008173">
    <property type="term" value="F:RNA methyltransferase activity"/>
    <property type="evidence" value="ECO:0007669"/>
    <property type="project" value="InterPro"/>
</dbReference>
<dbReference type="InterPro" id="IPR029028">
    <property type="entry name" value="Alpha/beta_knot_MTases"/>
</dbReference>
<gene>
    <name evidence="5" type="ORF">SAMN04488506_0797</name>
</gene>
<protein>
    <submittedName>
        <fullName evidence="5">RNA methyltransferase, TrmH family</fullName>
    </submittedName>
</protein>
<dbReference type="InterPro" id="IPR029026">
    <property type="entry name" value="tRNA_m1G_MTases_N"/>
</dbReference>
<dbReference type="InterPro" id="IPR029064">
    <property type="entry name" value="Ribosomal_eL30-like_sf"/>
</dbReference>
<dbReference type="RefSeq" id="WP_092479852.1">
    <property type="nucleotide sequence ID" value="NZ_FOXW01000002.1"/>
</dbReference>
<dbReference type="OrthoDB" id="9794400at2"/>
<dbReference type="STRING" id="82801.SAMN04488506_0797"/>
<dbReference type="GO" id="GO:0005737">
    <property type="term" value="C:cytoplasm"/>
    <property type="evidence" value="ECO:0007669"/>
    <property type="project" value="UniProtKB-ARBA"/>
</dbReference>
<comment type="similarity">
    <text evidence="1">Belongs to the class IV-like SAM-binding methyltransferase superfamily. RNA methyltransferase TrmH family.</text>
</comment>
<evidence type="ECO:0000313" key="6">
    <source>
        <dbReference type="Proteomes" id="UP000199136"/>
    </source>
</evidence>
<dbReference type="EMBL" id="FOXW01000002">
    <property type="protein sequence ID" value="SFQ15266.1"/>
    <property type="molecule type" value="Genomic_DNA"/>
</dbReference>
<dbReference type="Pfam" id="PF00588">
    <property type="entry name" value="SpoU_methylase"/>
    <property type="match status" value="1"/>
</dbReference>
<dbReference type="GO" id="GO:0032259">
    <property type="term" value="P:methylation"/>
    <property type="evidence" value="ECO:0007669"/>
    <property type="project" value="UniProtKB-KW"/>
</dbReference>
<dbReference type="GO" id="GO:0003723">
    <property type="term" value="F:RNA binding"/>
    <property type="evidence" value="ECO:0007669"/>
    <property type="project" value="InterPro"/>
</dbReference>
<sequence length="251" mass="28068">MEKIVSKKNERVKKWKKLHTKKERDTSASYLIEGFHLVSEALQYGAPVQEMMISQEVKEELYPDYPQENMVLISKEIAAYLSDTESPQGIFAVIKKEDQLIPEDFTRPYLFLDNVQDPGNVGTMIRTADAAGYGGVVLGKGTVDLYNSKVLRSTQGGHFHFPVYQGELTEWFEKFKAADFPIYGTELNVNAVSYREIAAPGVYGLVMGNEGKGMNPELLKQTTKNLYIPIEGQAESLNVAVAAGILMFSLR</sequence>
<dbReference type="InterPro" id="IPR053888">
    <property type="entry name" value="MRM3-like_sub_bind"/>
</dbReference>
<feature type="domain" description="RNA 2-O ribose methyltransferase substrate binding" evidence="4">
    <location>
        <begin position="31"/>
        <end position="100"/>
    </location>
</feature>
<dbReference type="Gene3D" id="3.30.1330.30">
    <property type="match status" value="1"/>
</dbReference>
<organism evidence="5 6">
    <name type="scientific">Desemzia incerta</name>
    <dbReference type="NCBI Taxonomy" id="82801"/>
    <lineage>
        <taxon>Bacteria</taxon>
        <taxon>Bacillati</taxon>
        <taxon>Bacillota</taxon>
        <taxon>Bacilli</taxon>
        <taxon>Lactobacillales</taxon>
        <taxon>Carnobacteriaceae</taxon>
        <taxon>Desemzia</taxon>
    </lineage>
</organism>
<reference evidence="5 6" key="1">
    <citation type="submission" date="2016-10" db="EMBL/GenBank/DDBJ databases">
        <authorList>
            <person name="de Groot N.N."/>
        </authorList>
    </citation>
    <scope>NUCLEOTIDE SEQUENCE [LARGE SCALE GENOMIC DNA]</scope>
    <source>
        <strain evidence="5 6">DSM 20581</strain>
    </source>
</reference>
<dbReference type="Gene3D" id="3.40.1280.10">
    <property type="match status" value="1"/>
</dbReference>
<dbReference type="GO" id="GO:0006396">
    <property type="term" value="P:RNA processing"/>
    <property type="evidence" value="ECO:0007669"/>
    <property type="project" value="InterPro"/>
</dbReference>
<dbReference type="SMART" id="SM00967">
    <property type="entry name" value="SpoU_sub_bind"/>
    <property type="match status" value="1"/>
</dbReference>
<evidence type="ECO:0000256" key="2">
    <source>
        <dbReference type="ARBA" id="ARBA00022603"/>
    </source>
</evidence>